<evidence type="ECO:0000313" key="3">
    <source>
        <dbReference type="Proteomes" id="UP000002630"/>
    </source>
</evidence>
<name>D7FR29_ECTSI</name>
<dbReference type="AlphaFoldDB" id="D7FR29"/>
<reference evidence="2 3" key="1">
    <citation type="journal article" date="2010" name="Nature">
        <title>The Ectocarpus genome and the independent evolution of multicellularity in brown algae.</title>
        <authorList>
            <person name="Cock J.M."/>
            <person name="Sterck L."/>
            <person name="Rouze P."/>
            <person name="Scornet D."/>
            <person name="Allen A.E."/>
            <person name="Amoutzias G."/>
            <person name="Anthouard V."/>
            <person name="Artiguenave F."/>
            <person name="Aury J.M."/>
            <person name="Badger J.H."/>
            <person name="Beszteri B."/>
            <person name="Billiau K."/>
            <person name="Bonnet E."/>
            <person name="Bothwell J.H."/>
            <person name="Bowler C."/>
            <person name="Boyen C."/>
            <person name="Brownlee C."/>
            <person name="Carrano C.J."/>
            <person name="Charrier B."/>
            <person name="Cho G.Y."/>
            <person name="Coelho S.M."/>
            <person name="Collen J."/>
            <person name="Corre E."/>
            <person name="Da Silva C."/>
            <person name="Delage L."/>
            <person name="Delaroque N."/>
            <person name="Dittami S.M."/>
            <person name="Doulbeau S."/>
            <person name="Elias M."/>
            <person name="Farnham G."/>
            <person name="Gachon C.M."/>
            <person name="Gschloessl B."/>
            <person name="Heesch S."/>
            <person name="Jabbari K."/>
            <person name="Jubin C."/>
            <person name="Kawai H."/>
            <person name="Kimura K."/>
            <person name="Kloareg B."/>
            <person name="Kupper F.C."/>
            <person name="Lang D."/>
            <person name="Le Bail A."/>
            <person name="Leblanc C."/>
            <person name="Lerouge P."/>
            <person name="Lohr M."/>
            <person name="Lopez P.J."/>
            <person name="Martens C."/>
            <person name="Maumus F."/>
            <person name="Michel G."/>
            <person name="Miranda-Saavedra D."/>
            <person name="Morales J."/>
            <person name="Moreau H."/>
            <person name="Motomura T."/>
            <person name="Nagasato C."/>
            <person name="Napoli C.A."/>
            <person name="Nelson D.R."/>
            <person name="Nyvall-Collen P."/>
            <person name="Peters A.F."/>
            <person name="Pommier C."/>
            <person name="Potin P."/>
            <person name="Poulain J."/>
            <person name="Quesneville H."/>
            <person name="Read B."/>
            <person name="Rensing S.A."/>
            <person name="Ritter A."/>
            <person name="Rousvoal S."/>
            <person name="Samanta M."/>
            <person name="Samson G."/>
            <person name="Schroeder D.C."/>
            <person name="Segurens B."/>
            <person name="Strittmatter M."/>
            <person name="Tonon T."/>
            <person name="Tregear J.W."/>
            <person name="Valentin K."/>
            <person name="von Dassow P."/>
            <person name="Yamagishi T."/>
            <person name="Van de Peer Y."/>
            <person name="Wincker P."/>
        </authorList>
    </citation>
    <scope>NUCLEOTIDE SEQUENCE [LARGE SCALE GENOMIC DNA]</scope>
    <source>
        <strain evidence="3">Ec32 / CCAP1310/4</strain>
    </source>
</reference>
<dbReference type="OMA" id="HANEQSE"/>
<evidence type="ECO:0000313" key="2">
    <source>
        <dbReference type="EMBL" id="CBJ26096.1"/>
    </source>
</evidence>
<keyword evidence="3" id="KW-1185">Reference proteome</keyword>
<feature type="compositionally biased region" description="Basic and acidic residues" evidence="1">
    <location>
        <begin position="251"/>
        <end position="262"/>
    </location>
</feature>
<feature type="region of interest" description="Disordered" evidence="1">
    <location>
        <begin position="238"/>
        <end position="267"/>
    </location>
</feature>
<dbReference type="Proteomes" id="UP000002630">
    <property type="component" value="Linkage Group LG14"/>
</dbReference>
<accession>D7FR29</accession>
<dbReference type="Gene3D" id="3.20.80.10">
    <property type="entry name" value="Regulatory factor, effector binding domain"/>
    <property type="match status" value="1"/>
</dbReference>
<dbReference type="eggNOG" id="ENOG502SB4P">
    <property type="taxonomic scope" value="Eukaryota"/>
</dbReference>
<dbReference type="InterPro" id="IPR011256">
    <property type="entry name" value="Reg_factor_effector_dom_sf"/>
</dbReference>
<organism evidence="2 3">
    <name type="scientific">Ectocarpus siliculosus</name>
    <name type="common">Brown alga</name>
    <name type="synonym">Conferva siliculosa</name>
    <dbReference type="NCBI Taxonomy" id="2880"/>
    <lineage>
        <taxon>Eukaryota</taxon>
        <taxon>Sar</taxon>
        <taxon>Stramenopiles</taxon>
        <taxon>Ochrophyta</taxon>
        <taxon>PX clade</taxon>
        <taxon>Phaeophyceae</taxon>
        <taxon>Ectocarpales</taxon>
        <taxon>Ectocarpaceae</taxon>
        <taxon>Ectocarpus</taxon>
    </lineage>
</organism>
<protein>
    <submittedName>
        <fullName evidence="2">Uncharacterized protein</fullName>
    </submittedName>
</protein>
<evidence type="ECO:0000256" key="1">
    <source>
        <dbReference type="SAM" id="MobiDB-lite"/>
    </source>
</evidence>
<dbReference type="OrthoDB" id="191514at2759"/>
<proteinExistence type="predicted"/>
<gene>
    <name evidence="2" type="ORF">Esi_0021_0023</name>
</gene>
<dbReference type="EMBL" id="FN648387">
    <property type="protein sequence ID" value="CBJ26096.1"/>
    <property type="molecule type" value="Genomic_DNA"/>
</dbReference>
<sequence>MRGDPGVLRQVLAPGVEWRGPLGNNAGLAKVEEELRGLGSLLNAPRLSVFASKDGAKRLEWVASGTWPLPWLPRFIVKGASTLQTGPDGKVVKITDTWEGNPVTLGLKHLVPGFWDIWHQLGSPPAEKPPYRVVKRALGYVIREYAPRMATQPSLIDYSNSREIRKALILPGFCHDGEIKTSGRKPDEYYVTGPLEVAIQPFIATGNFPNGTWFNGTTREASQSRRANRITWTVPVPTAMGLDPTKLPEPPSERERGEDQRSRHVRQGARRIAVTNFNGIPQDPEAAEVRAKLLKRLAADGVEPAKGADGRVRSGILMYNSVACFTKAGKLAMSILYHRPKYIGIGNEVFVELDPEEAVTEEVVEGKVGGGTW</sequence>